<comment type="caution">
    <text evidence="2">The sequence shown here is derived from an EMBL/GenBank/DDBJ whole genome shotgun (WGS) entry which is preliminary data.</text>
</comment>
<name>A0A2M8KIP1_9BACT</name>
<protein>
    <submittedName>
        <fullName evidence="2">Uncharacterized protein</fullName>
    </submittedName>
</protein>
<keyword evidence="1" id="KW-0812">Transmembrane</keyword>
<gene>
    <name evidence="2" type="ORF">COU85_01860</name>
</gene>
<dbReference type="AlphaFoldDB" id="A0A2M8KIP1"/>
<keyword evidence="1" id="KW-0472">Membrane</keyword>
<dbReference type="EMBL" id="PFEA01000033">
    <property type="protein sequence ID" value="PJE59789.1"/>
    <property type="molecule type" value="Genomic_DNA"/>
</dbReference>
<evidence type="ECO:0000256" key="1">
    <source>
        <dbReference type="SAM" id="Phobius"/>
    </source>
</evidence>
<keyword evidence="1" id="KW-1133">Transmembrane helix</keyword>
<feature type="transmembrane region" description="Helical" evidence="1">
    <location>
        <begin position="42"/>
        <end position="60"/>
    </location>
</feature>
<reference evidence="3" key="1">
    <citation type="submission" date="2017-09" db="EMBL/GenBank/DDBJ databases">
        <title>Depth-based differentiation of microbial function through sediment-hosted aquifers and enrichment of novel symbionts in the deep terrestrial subsurface.</title>
        <authorList>
            <person name="Probst A.J."/>
            <person name="Ladd B."/>
            <person name="Jarett J.K."/>
            <person name="Geller-Mcgrath D.E."/>
            <person name="Sieber C.M.K."/>
            <person name="Emerson J.B."/>
            <person name="Anantharaman K."/>
            <person name="Thomas B.C."/>
            <person name="Malmstrom R."/>
            <person name="Stieglmeier M."/>
            <person name="Klingl A."/>
            <person name="Woyke T."/>
            <person name="Ryan C.M."/>
            <person name="Banfield J.F."/>
        </authorList>
    </citation>
    <scope>NUCLEOTIDE SEQUENCE [LARGE SCALE GENOMIC DNA]</scope>
</reference>
<evidence type="ECO:0000313" key="3">
    <source>
        <dbReference type="Proteomes" id="UP000231086"/>
    </source>
</evidence>
<evidence type="ECO:0000313" key="2">
    <source>
        <dbReference type="EMBL" id="PJE59789.1"/>
    </source>
</evidence>
<proteinExistence type="predicted"/>
<sequence length="61" mass="7010">MAQQLIYFITSAEKIPALPLEKKLFNQYDRIMKNYVNKIKKAVLLTGDIVVLWLSLGLTLT</sequence>
<organism evidence="2 3">
    <name type="scientific">Candidatus Portnoybacteria bacterium CG10_big_fil_rev_8_21_14_0_10_44_7</name>
    <dbReference type="NCBI Taxonomy" id="1974816"/>
    <lineage>
        <taxon>Bacteria</taxon>
        <taxon>Candidatus Portnoyibacteriota</taxon>
    </lineage>
</organism>
<feature type="non-terminal residue" evidence="2">
    <location>
        <position position="61"/>
    </location>
</feature>
<accession>A0A2M8KIP1</accession>
<dbReference type="Proteomes" id="UP000231086">
    <property type="component" value="Unassembled WGS sequence"/>
</dbReference>